<accession>A0ACC2GK22</accession>
<dbReference type="Proteomes" id="UP001157502">
    <property type="component" value="Chromosome 12"/>
</dbReference>
<comment type="caution">
    <text evidence="1">The sequence shown here is derived from an EMBL/GenBank/DDBJ whole genome shotgun (WGS) entry which is preliminary data.</text>
</comment>
<sequence length="250" mass="28024">MRQRGIPLARRRSGGGTVFHDLGNVNLTFFSSKKNYDRHRNLHVVTSALKGLRPDLDVRATDRTLLSAVLKPTCQGIKSNATASVPSPVKNLLDEDPTLDTDTIMKAVASQYNTEFGFSSPITYVDPSDEQFLPGIQKMADELLSWEWTFGKTPNFSICTSFEMKDDTSVCKVTLNMDIKKGIIDYCNIDVPSDWLPLELSREFSSHLIGRQFCPYETSVLAAKLLGTIPPNEKLGRKMYDLCKSVIFMM</sequence>
<evidence type="ECO:0000313" key="1">
    <source>
        <dbReference type="EMBL" id="KAJ8003815.1"/>
    </source>
</evidence>
<dbReference type="EMBL" id="CM055739">
    <property type="protein sequence ID" value="KAJ8003815.1"/>
    <property type="molecule type" value="Genomic_DNA"/>
</dbReference>
<proteinExistence type="predicted"/>
<organism evidence="1 2">
    <name type="scientific">Dallia pectoralis</name>
    <name type="common">Alaska blackfish</name>
    <dbReference type="NCBI Taxonomy" id="75939"/>
    <lineage>
        <taxon>Eukaryota</taxon>
        <taxon>Metazoa</taxon>
        <taxon>Chordata</taxon>
        <taxon>Craniata</taxon>
        <taxon>Vertebrata</taxon>
        <taxon>Euteleostomi</taxon>
        <taxon>Actinopterygii</taxon>
        <taxon>Neopterygii</taxon>
        <taxon>Teleostei</taxon>
        <taxon>Protacanthopterygii</taxon>
        <taxon>Esociformes</taxon>
        <taxon>Umbridae</taxon>
        <taxon>Dallia</taxon>
    </lineage>
</organism>
<name>A0ACC2GK22_DALPE</name>
<evidence type="ECO:0000313" key="2">
    <source>
        <dbReference type="Proteomes" id="UP001157502"/>
    </source>
</evidence>
<reference evidence="1" key="1">
    <citation type="submission" date="2021-05" db="EMBL/GenBank/DDBJ databases">
        <authorList>
            <person name="Pan Q."/>
            <person name="Jouanno E."/>
            <person name="Zahm M."/>
            <person name="Klopp C."/>
            <person name="Cabau C."/>
            <person name="Louis A."/>
            <person name="Berthelot C."/>
            <person name="Parey E."/>
            <person name="Roest Crollius H."/>
            <person name="Montfort J."/>
            <person name="Robinson-Rechavi M."/>
            <person name="Bouchez O."/>
            <person name="Lampietro C."/>
            <person name="Lopez Roques C."/>
            <person name="Donnadieu C."/>
            <person name="Postlethwait J."/>
            <person name="Bobe J."/>
            <person name="Dillon D."/>
            <person name="Chandos A."/>
            <person name="von Hippel F."/>
            <person name="Guiguen Y."/>
        </authorList>
    </citation>
    <scope>NUCLEOTIDE SEQUENCE</scope>
    <source>
        <strain evidence="1">YG-Jan2019</strain>
    </source>
</reference>
<gene>
    <name evidence="1" type="ORF">DPEC_G00152320</name>
</gene>
<protein>
    <submittedName>
        <fullName evidence="1">Uncharacterized protein</fullName>
    </submittedName>
</protein>
<keyword evidence="2" id="KW-1185">Reference proteome</keyword>